<dbReference type="RefSeq" id="WP_256375202.1">
    <property type="nucleotide sequence ID" value="NZ_CP088285.1"/>
</dbReference>
<sequence>MTSLLLSAERCGMILWLTPMPFEIAFDATEAGMDREMVVNG</sequence>
<name>A0ABZ2NX49_9BRAD</name>
<protein>
    <submittedName>
        <fullName evidence="1">Uncharacterized protein</fullName>
    </submittedName>
</protein>
<evidence type="ECO:0000313" key="1">
    <source>
        <dbReference type="EMBL" id="WXC79098.1"/>
    </source>
</evidence>
<keyword evidence="2" id="KW-1185">Reference proteome</keyword>
<gene>
    <name evidence="1" type="ORF">WDK88_38740</name>
</gene>
<proteinExistence type="predicted"/>
<dbReference type="Proteomes" id="UP001432046">
    <property type="component" value="Chromosome"/>
</dbReference>
<accession>A0ABZ2NX49</accession>
<dbReference type="EMBL" id="CP147711">
    <property type="protein sequence ID" value="WXC79098.1"/>
    <property type="molecule type" value="Genomic_DNA"/>
</dbReference>
<reference evidence="1" key="2">
    <citation type="submission" date="2024-03" db="EMBL/GenBank/DDBJ databases">
        <authorList>
            <person name="Bromfield E.S.P."/>
            <person name="Cloutier S."/>
        </authorList>
    </citation>
    <scope>NUCLEOTIDE SEQUENCE</scope>
    <source>
        <strain evidence="1">5S5</strain>
    </source>
</reference>
<reference evidence="1" key="1">
    <citation type="journal article" date="2021" name="Int. J. Syst. Evol. Microbiol.">
        <title>Bradyrhizobium septentrionale sp. nov. (sv. septentrionale) and Bradyrhizobium quebecense sp. nov. (sv. septentrionale) associated with legumes native to Canada possess rearranged symbiosis genes and numerous insertion sequences.</title>
        <authorList>
            <person name="Bromfield E.S.P."/>
            <person name="Cloutier S."/>
        </authorList>
    </citation>
    <scope>NUCLEOTIDE SEQUENCE</scope>
    <source>
        <strain evidence="1">5S5</strain>
    </source>
</reference>
<evidence type="ECO:0000313" key="2">
    <source>
        <dbReference type="Proteomes" id="UP001432046"/>
    </source>
</evidence>
<organism evidence="1 2">
    <name type="scientific">Bradyrhizobium septentrionale</name>
    <dbReference type="NCBI Taxonomy" id="1404411"/>
    <lineage>
        <taxon>Bacteria</taxon>
        <taxon>Pseudomonadati</taxon>
        <taxon>Pseudomonadota</taxon>
        <taxon>Alphaproteobacteria</taxon>
        <taxon>Hyphomicrobiales</taxon>
        <taxon>Nitrobacteraceae</taxon>
        <taxon>Bradyrhizobium</taxon>
    </lineage>
</organism>